<dbReference type="InterPro" id="IPR005880">
    <property type="entry name" value="Ribosomal_uL2_bac/org-type"/>
</dbReference>
<dbReference type="InterPro" id="IPR022669">
    <property type="entry name" value="Ribosomal_uL2_C"/>
</dbReference>
<dbReference type="STRING" id="80876.SAMN05421779_102682"/>
<accession>A0A1N7KAV4</accession>
<dbReference type="GO" id="GO:0016740">
    <property type="term" value="F:transferase activity"/>
    <property type="evidence" value="ECO:0007669"/>
    <property type="project" value="InterPro"/>
</dbReference>
<evidence type="ECO:0000259" key="9">
    <source>
        <dbReference type="SMART" id="SM01382"/>
    </source>
</evidence>
<name>A0A1N7KAV4_9PROT</name>
<dbReference type="PANTHER" id="PTHR13691">
    <property type="entry name" value="RIBOSOMAL PROTEIN L2"/>
    <property type="match status" value="1"/>
</dbReference>
<keyword evidence="2 7" id="KW-0699">rRNA-binding</keyword>
<dbReference type="PIRSF" id="PIRSF002158">
    <property type="entry name" value="Ribosomal_L2"/>
    <property type="match status" value="1"/>
</dbReference>
<dbReference type="InterPro" id="IPR014726">
    <property type="entry name" value="Ribosomal_uL2_dom3"/>
</dbReference>
<dbReference type="InterPro" id="IPR012340">
    <property type="entry name" value="NA-bd_OB-fold"/>
</dbReference>
<feature type="compositionally biased region" description="Basic residues" evidence="8">
    <location>
        <begin position="270"/>
        <end position="279"/>
    </location>
</feature>
<dbReference type="GO" id="GO:0003735">
    <property type="term" value="F:structural constituent of ribosome"/>
    <property type="evidence" value="ECO:0007669"/>
    <property type="project" value="InterPro"/>
</dbReference>
<evidence type="ECO:0000256" key="8">
    <source>
        <dbReference type="SAM" id="MobiDB-lite"/>
    </source>
</evidence>
<dbReference type="PANTHER" id="PTHR13691:SF5">
    <property type="entry name" value="LARGE RIBOSOMAL SUBUNIT PROTEIN UL2M"/>
    <property type="match status" value="1"/>
</dbReference>
<evidence type="ECO:0000259" key="10">
    <source>
        <dbReference type="SMART" id="SM01383"/>
    </source>
</evidence>
<evidence type="ECO:0000313" key="12">
    <source>
        <dbReference type="Proteomes" id="UP000185678"/>
    </source>
</evidence>
<organism evidence="11 12">
    <name type="scientific">Insolitispirillum peregrinum</name>
    <dbReference type="NCBI Taxonomy" id="80876"/>
    <lineage>
        <taxon>Bacteria</taxon>
        <taxon>Pseudomonadati</taxon>
        <taxon>Pseudomonadota</taxon>
        <taxon>Alphaproteobacteria</taxon>
        <taxon>Rhodospirillales</taxon>
        <taxon>Novispirillaceae</taxon>
        <taxon>Insolitispirillum</taxon>
    </lineage>
</organism>
<dbReference type="RefSeq" id="WP_076399505.1">
    <property type="nucleotide sequence ID" value="NZ_FTOA01000002.1"/>
</dbReference>
<dbReference type="FunFam" id="4.10.950.10:FF:000001">
    <property type="entry name" value="50S ribosomal protein L2"/>
    <property type="match status" value="1"/>
</dbReference>
<dbReference type="Proteomes" id="UP000185678">
    <property type="component" value="Unassembled WGS sequence"/>
</dbReference>
<dbReference type="InterPro" id="IPR008991">
    <property type="entry name" value="Translation_prot_SH3-like_sf"/>
</dbReference>
<dbReference type="SMART" id="SM01382">
    <property type="entry name" value="Ribosomal_L2_C"/>
    <property type="match status" value="1"/>
</dbReference>
<dbReference type="InterPro" id="IPR014722">
    <property type="entry name" value="Rib_uL2_dom2"/>
</dbReference>
<keyword evidence="3 7" id="KW-0694">RNA-binding</keyword>
<dbReference type="NCBIfam" id="TIGR01171">
    <property type="entry name" value="rplB_bact"/>
    <property type="match status" value="1"/>
</dbReference>
<dbReference type="GO" id="GO:0002181">
    <property type="term" value="P:cytoplasmic translation"/>
    <property type="evidence" value="ECO:0007669"/>
    <property type="project" value="TreeGrafter"/>
</dbReference>
<evidence type="ECO:0000256" key="7">
    <source>
        <dbReference type="HAMAP-Rule" id="MF_01320"/>
    </source>
</evidence>
<dbReference type="OrthoDB" id="9778722at2"/>
<keyword evidence="5 7" id="KW-0687">Ribonucleoprotein</keyword>
<evidence type="ECO:0000256" key="6">
    <source>
        <dbReference type="ARBA" id="ARBA00035242"/>
    </source>
</evidence>
<dbReference type="HAMAP" id="MF_01320_B">
    <property type="entry name" value="Ribosomal_uL2_B"/>
    <property type="match status" value="1"/>
</dbReference>
<evidence type="ECO:0000256" key="1">
    <source>
        <dbReference type="ARBA" id="ARBA00005636"/>
    </source>
</evidence>
<dbReference type="EMBL" id="FTOA01000002">
    <property type="protein sequence ID" value="SIS58692.1"/>
    <property type="molecule type" value="Genomic_DNA"/>
</dbReference>
<evidence type="ECO:0000256" key="5">
    <source>
        <dbReference type="ARBA" id="ARBA00023274"/>
    </source>
</evidence>
<comment type="similarity">
    <text evidence="1 7">Belongs to the universal ribosomal protein uL2 family.</text>
</comment>
<dbReference type="SUPFAM" id="SSF50249">
    <property type="entry name" value="Nucleic acid-binding proteins"/>
    <property type="match status" value="1"/>
</dbReference>
<evidence type="ECO:0000256" key="3">
    <source>
        <dbReference type="ARBA" id="ARBA00022884"/>
    </source>
</evidence>
<dbReference type="InterPro" id="IPR022666">
    <property type="entry name" value="Ribosomal_uL2_RNA-bd_dom"/>
</dbReference>
<evidence type="ECO:0000256" key="4">
    <source>
        <dbReference type="ARBA" id="ARBA00022980"/>
    </source>
</evidence>
<comment type="function">
    <text evidence="7">One of the primary rRNA binding proteins. Required for association of the 30S and 50S subunits to form the 70S ribosome, for tRNA binding and peptide bond formation. It has been suggested to have peptidyltransferase activity; this is somewhat controversial. Makes several contacts with the 16S rRNA in the 70S ribosome.</text>
</comment>
<dbReference type="GO" id="GO:0015934">
    <property type="term" value="C:large ribosomal subunit"/>
    <property type="evidence" value="ECO:0007669"/>
    <property type="project" value="InterPro"/>
</dbReference>
<reference evidence="11 12" key="1">
    <citation type="submission" date="2017-01" db="EMBL/GenBank/DDBJ databases">
        <authorList>
            <person name="Mah S.A."/>
            <person name="Swanson W.J."/>
            <person name="Moy G.W."/>
            <person name="Vacquier V.D."/>
        </authorList>
    </citation>
    <scope>NUCLEOTIDE SEQUENCE [LARGE SCALE GENOMIC DNA]</scope>
    <source>
        <strain evidence="11 12">DSM 11589</strain>
    </source>
</reference>
<dbReference type="Pfam" id="PF03947">
    <property type="entry name" value="Ribosomal_L2_C"/>
    <property type="match status" value="1"/>
</dbReference>
<dbReference type="SMART" id="SM01383">
    <property type="entry name" value="Ribosomal_L2"/>
    <property type="match status" value="1"/>
</dbReference>
<dbReference type="InterPro" id="IPR002171">
    <property type="entry name" value="Ribosomal_uL2"/>
</dbReference>
<dbReference type="Gene3D" id="2.40.50.140">
    <property type="entry name" value="Nucleic acid-binding proteins"/>
    <property type="match status" value="1"/>
</dbReference>
<feature type="region of interest" description="Disordered" evidence="8">
    <location>
        <begin position="225"/>
        <end position="279"/>
    </location>
</feature>
<comment type="subunit">
    <text evidence="7">Part of the 50S ribosomal subunit. Forms a bridge to the 30S subunit in the 70S ribosome.</text>
</comment>
<dbReference type="FunFam" id="2.30.30.30:FF:000001">
    <property type="entry name" value="50S ribosomal protein L2"/>
    <property type="match status" value="1"/>
</dbReference>
<dbReference type="Pfam" id="PF00181">
    <property type="entry name" value="Ribosomal_L2_N"/>
    <property type="match status" value="1"/>
</dbReference>
<feature type="domain" description="Large ribosomal subunit protein uL2 C-terminal" evidence="9">
    <location>
        <begin position="125"/>
        <end position="253"/>
    </location>
</feature>
<dbReference type="Gene3D" id="2.30.30.30">
    <property type="match status" value="1"/>
</dbReference>
<dbReference type="GO" id="GO:0019843">
    <property type="term" value="F:rRNA binding"/>
    <property type="evidence" value="ECO:0007669"/>
    <property type="project" value="UniProtKB-UniRule"/>
</dbReference>
<gene>
    <name evidence="7" type="primary">rplB</name>
    <name evidence="11" type="ORF">SAMN05421779_102682</name>
</gene>
<dbReference type="Gene3D" id="4.10.950.10">
    <property type="entry name" value="Ribosomal protein L2, domain 3"/>
    <property type="match status" value="1"/>
</dbReference>
<proteinExistence type="inferred from homology"/>
<evidence type="ECO:0000313" key="11">
    <source>
        <dbReference type="EMBL" id="SIS58692.1"/>
    </source>
</evidence>
<keyword evidence="12" id="KW-1185">Reference proteome</keyword>
<keyword evidence="4 7" id="KW-0689">Ribosomal protein</keyword>
<feature type="domain" description="Large ribosomal subunit protein uL2 RNA-binding" evidence="10">
    <location>
        <begin position="42"/>
        <end position="119"/>
    </location>
</feature>
<evidence type="ECO:0000256" key="2">
    <source>
        <dbReference type="ARBA" id="ARBA00022730"/>
    </source>
</evidence>
<sequence>MALKNYNPVTPGMRQLVLVDRSDLWKGKPVKALTEGLTKSGGRNNTGRITVWWRGGGAKRRYRKIDFKRNGKMGMFATVERLEYDPNRTAFIALVKYEDGELAYILAPQRLKAGDQIVADDRTDIKPGNAMPLKNMPVGTIVHNVELKQGKGGQIARSAGCYAQLIGKDGGYAQLRLSSGELRVVRGECMATVGAVSNPDNQNISLGKAGRSRWLGRRPHVRGVVMNPIDHPHGGGEGRTSGGRHPVTPWGKPTKGKRTRSNKATDKFIMRSRHKAKKK</sequence>
<dbReference type="InterPro" id="IPR022671">
    <property type="entry name" value="Ribosomal_uL2_CS"/>
</dbReference>
<dbReference type="PROSITE" id="PS00467">
    <property type="entry name" value="RIBOSOMAL_L2"/>
    <property type="match status" value="1"/>
</dbReference>
<dbReference type="SUPFAM" id="SSF50104">
    <property type="entry name" value="Translation proteins SH3-like domain"/>
    <property type="match status" value="1"/>
</dbReference>
<protein>
    <recommendedName>
        <fullName evidence="6 7">Large ribosomal subunit protein uL2</fullName>
    </recommendedName>
</protein>
<dbReference type="AlphaFoldDB" id="A0A1N7KAV4"/>